<evidence type="ECO:0000313" key="3">
    <source>
        <dbReference type="Proteomes" id="UP000319516"/>
    </source>
</evidence>
<evidence type="ECO:0000256" key="1">
    <source>
        <dbReference type="SAM" id="Phobius"/>
    </source>
</evidence>
<dbReference type="RefSeq" id="WP_141785619.1">
    <property type="nucleotide sequence ID" value="NZ_BAAAIK010000011.1"/>
</dbReference>
<proteinExistence type="predicted"/>
<comment type="caution">
    <text evidence="2">The sequence shown here is derived from an EMBL/GenBank/DDBJ whole genome shotgun (WGS) entry which is preliminary data.</text>
</comment>
<organism evidence="2 3">
    <name type="scientific">Ornithinicoccus hortensis</name>
    <dbReference type="NCBI Taxonomy" id="82346"/>
    <lineage>
        <taxon>Bacteria</taxon>
        <taxon>Bacillati</taxon>
        <taxon>Actinomycetota</taxon>
        <taxon>Actinomycetes</taxon>
        <taxon>Micrococcales</taxon>
        <taxon>Intrasporangiaceae</taxon>
        <taxon>Ornithinicoccus</taxon>
    </lineage>
</organism>
<reference evidence="2 3" key="1">
    <citation type="submission" date="2019-06" db="EMBL/GenBank/DDBJ databases">
        <title>Sequencing the genomes of 1000 actinobacteria strains.</title>
        <authorList>
            <person name="Klenk H.-P."/>
        </authorList>
    </citation>
    <scope>NUCLEOTIDE SEQUENCE [LARGE SCALE GENOMIC DNA]</scope>
    <source>
        <strain evidence="2 3">DSM 12335</strain>
    </source>
</reference>
<dbReference type="OrthoDB" id="3733498at2"/>
<keyword evidence="1" id="KW-0812">Transmembrane</keyword>
<dbReference type="AlphaFoldDB" id="A0A542YU83"/>
<protein>
    <submittedName>
        <fullName evidence="2">Branched-subunit amino acid transport protein AzlD</fullName>
    </submittedName>
</protein>
<keyword evidence="1" id="KW-0472">Membrane</keyword>
<feature type="transmembrane region" description="Helical" evidence="1">
    <location>
        <begin position="6"/>
        <end position="25"/>
    </location>
</feature>
<gene>
    <name evidence="2" type="ORF">FB467_2799</name>
</gene>
<accession>A0A542YU83</accession>
<keyword evidence="1" id="KW-1133">Transmembrane helix</keyword>
<name>A0A542YU83_9MICO</name>
<dbReference type="InterPro" id="IPR008407">
    <property type="entry name" value="Brnchd-chn_aa_trnsp_AzlD"/>
</dbReference>
<dbReference type="Proteomes" id="UP000319516">
    <property type="component" value="Unassembled WGS sequence"/>
</dbReference>
<feature type="transmembrane region" description="Helical" evidence="1">
    <location>
        <begin position="68"/>
        <end position="98"/>
    </location>
</feature>
<evidence type="ECO:0000313" key="2">
    <source>
        <dbReference type="EMBL" id="TQL51649.1"/>
    </source>
</evidence>
<dbReference type="EMBL" id="VFOP01000001">
    <property type="protein sequence ID" value="TQL51649.1"/>
    <property type="molecule type" value="Genomic_DNA"/>
</dbReference>
<sequence>MTLWIAVLSACLIAYLLKLAGYLVPHHLLETPAVARVTPLLPVALLSSLVVTQAFLDSGGTLVLDARAAGVGVAVVALVLRANFLVVVVLAAATAALVRALGG</sequence>
<feature type="transmembrane region" description="Helical" evidence="1">
    <location>
        <begin position="37"/>
        <end position="56"/>
    </location>
</feature>
<dbReference type="Pfam" id="PF05437">
    <property type="entry name" value="AzlD"/>
    <property type="match status" value="1"/>
</dbReference>
<keyword evidence="3" id="KW-1185">Reference proteome</keyword>